<evidence type="ECO:0000313" key="2">
    <source>
        <dbReference type="Proteomes" id="UP001177140"/>
    </source>
</evidence>
<reference evidence="1" key="1">
    <citation type="submission" date="2022-03" db="EMBL/GenBank/DDBJ databases">
        <title>A functionally conserved STORR gene fusion in Papaver species that diverged 16.8 million years ago.</title>
        <authorList>
            <person name="Catania T."/>
        </authorList>
    </citation>
    <scope>NUCLEOTIDE SEQUENCE</scope>
    <source>
        <strain evidence="1">S-191538</strain>
    </source>
</reference>
<proteinExistence type="predicted"/>
<keyword evidence="2" id="KW-1185">Reference proteome</keyword>
<organism evidence="1 2">
    <name type="scientific">Papaver nudicaule</name>
    <name type="common">Iceland poppy</name>
    <dbReference type="NCBI Taxonomy" id="74823"/>
    <lineage>
        <taxon>Eukaryota</taxon>
        <taxon>Viridiplantae</taxon>
        <taxon>Streptophyta</taxon>
        <taxon>Embryophyta</taxon>
        <taxon>Tracheophyta</taxon>
        <taxon>Spermatophyta</taxon>
        <taxon>Magnoliopsida</taxon>
        <taxon>Ranunculales</taxon>
        <taxon>Papaveraceae</taxon>
        <taxon>Papaveroideae</taxon>
        <taxon>Papaver</taxon>
    </lineage>
</organism>
<evidence type="ECO:0000313" key="1">
    <source>
        <dbReference type="EMBL" id="MCL7038128.1"/>
    </source>
</evidence>
<sequence length="117" mass="13876">MGDWFCLFCCNWGWVLFPENIKVCICRLVLEKKNMYRSAVTYIFILNWVLYLCLELLKPDPFDLINWLGVGRKRGTSVVVLKIRVILTHFLLYYPPVKQIVLCLTSRLSFQVEDLRL</sequence>
<dbReference type="Proteomes" id="UP001177140">
    <property type="component" value="Unassembled WGS sequence"/>
</dbReference>
<comment type="caution">
    <text evidence="1">The sequence shown here is derived from an EMBL/GenBank/DDBJ whole genome shotgun (WGS) entry which is preliminary data.</text>
</comment>
<protein>
    <submittedName>
        <fullName evidence="1">Uncharacterized protein</fullName>
    </submittedName>
</protein>
<dbReference type="AlphaFoldDB" id="A0AA41SPA7"/>
<accession>A0AA41SPA7</accession>
<dbReference type="EMBL" id="JAJJMA010187114">
    <property type="protein sequence ID" value="MCL7038128.1"/>
    <property type="molecule type" value="Genomic_DNA"/>
</dbReference>
<name>A0AA41SPA7_PAPNU</name>
<gene>
    <name evidence="1" type="ORF">MKW94_019709</name>
</gene>